<dbReference type="EMBL" id="BQNB010010064">
    <property type="protein sequence ID" value="GJS72221.1"/>
    <property type="molecule type" value="Genomic_DNA"/>
</dbReference>
<organism evidence="2 3">
    <name type="scientific">Tanacetum coccineum</name>
    <dbReference type="NCBI Taxonomy" id="301880"/>
    <lineage>
        <taxon>Eukaryota</taxon>
        <taxon>Viridiplantae</taxon>
        <taxon>Streptophyta</taxon>
        <taxon>Embryophyta</taxon>
        <taxon>Tracheophyta</taxon>
        <taxon>Spermatophyta</taxon>
        <taxon>Magnoliopsida</taxon>
        <taxon>eudicotyledons</taxon>
        <taxon>Gunneridae</taxon>
        <taxon>Pentapetalae</taxon>
        <taxon>asterids</taxon>
        <taxon>campanulids</taxon>
        <taxon>Asterales</taxon>
        <taxon>Asteraceae</taxon>
        <taxon>Asteroideae</taxon>
        <taxon>Anthemideae</taxon>
        <taxon>Anthemidinae</taxon>
        <taxon>Tanacetum</taxon>
    </lineage>
</organism>
<evidence type="ECO:0000256" key="1">
    <source>
        <dbReference type="SAM" id="MobiDB-lite"/>
    </source>
</evidence>
<gene>
    <name evidence="2" type="ORF">Tco_0705062</name>
</gene>
<comment type="caution">
    <text evidence="2">The sequence shown here is derived from an EMBL/GenBank/DDBJ whole genome shotgun (WGS) entry which is preliminary data.</text>
</comment>
<feature type="region of interest" description="Disordered" evidence="1">
    <location>
        <begin position="1"/>
        <end position="67"/>
    </location>
</feature>
<sequence>MRSKSRAKGRTKGKSKRKGDAKRVKGELVTKETKQEKKTRPSGKEPCRSGRGKRLEGRRGGTSVKAGWETVNVESRLRGVARPREDTADKTQNRQLTHEVHRREHVLSGATSHADGTVSQ</sequence>
<reference evidence="2" key="1">
    <citation type="journal article" date="2022" name="Int. J. Mol. Sci.">
        <title>Draft Genome of Tanacetum Coccineum: Genomic Comparison of Closely Related Tanacetum-Family Plants.</title>
        <authorList>
            <person name="Yamashiro T."/>
            <person name="Shiraishi A."/>
            <person name="Nakayama K."/>
            <person name="Satake H."/>
        </authorList>
    </citation>
    <scope>NUCLEOTIDE SEQUENCE</scope>
</reference>
<evidence type="ECO:0000313" key="2">
    <source>
        <dbReference type="EMBL" id="GJS72221.1"/>
    </source>
</evidence>
<protein>
    <submittedName>
        <fullName evidence="2">Uncharacterized protein</fullName>
    </submittedName>
</protein>
<name>A0ABQ4Y3P6_9ASTR</name>
<feature type="region of interest" description="Disordered" evidence="1">
    <location>
        <begin position="79"/>
        <end position="120"/>
    </location>
</feature>
<accession>A0ABQ4Y3P6</accession>
<evidence type="ECO:0000313" key="3">
    <source>
        <dbReference type="Proteomes" id="UP001151760"/>
    </source>
</evidence>
<feature type="compositionally biased region" description="Basic and acidic residues" evidence="1">
    <location>
        <begin position="82"/>
        <end position="106"/>
    </location>
</feature>
<feature type="compositionally biased region" description="Basic and acidic residues" evidence="1">
    <location>
        <begin position="21"/>
        <end position="59"/>
    </location>
</feature>
<dbReference type="Proteomes" id="UP001151760">
    <property type="component" value="Unassembled WGS sequence"/>
</dbReference>
<feature type="compositionally biased region" description="Basic residues" evidence="1">
    <location>
        <begin position="1"/>
        <end position="20"/>
    </location>
</feature>
<proteinExistence type="predicted"/>
<keyword evidence="3" id="KW-1185">Reference proteome</keyword>
<reference evidence="2" key="2">
    <citation type="submission" date="2022-01" db="EMBL/GenBank/DDBJ databases">
        <authorList>
            <person name="Yamashiro T."/>
            <person name="Shiraishi A."/>
            <person name="Satake H."/>
            <person name="Nakayama K."/>
        </authorList>
    </citation>
    <scope>NUCLEOTIDE SEQUENCE</scope>
</reference>